<dbReference type="RefSeq" id="WP_398276113.1">
    <property type="nucleotide sequence ID" value="NZ_JBITLV010000001.1"/>
</dbReference>
<feature type="transmembrane region" description="Helical" evidence="1">
    <location>
        <begin position="182"/>
        <end position="204"/>
    </location>
</feature>
<organism evidence="2 3">
    <name type="scientific">Spongisporangium articulatum</name>
    <dbReference type="NCBI Taxonomy" id="3362603"/>
    <lineage>
        <taxon>Bacteria</taxon>
        <taxon>Bacillati</taxon>
        <taxon>Actinomycetota</taxon>
        <taxon>Actinomycetes</taxon>
        <taxon>Kineosporiales</taxon>
        <taxon>Kineosporiaceae</taxon>
        <taxon>Spongisporangium</taxon>
    </lineage>
</organism>
<reference evidence="2 3" key="1">
    <citation type="submission" date="2024-10" db="EMBL/GenBank/DDBJ databases">
        <title>The Natural Products Discovery Center: Release of the First 8490 Sequenced Strains for Exploring Actinobacteria Biosynthetic Diversity.</title>
        <authorList>
            <person name="Kalkreuter E."/>
            <person name="Kautsar S.A."/>
            <person name="Yang D."/>
            <person name="Bader C.D."/>
            <person name="Teijaro C.N."/>
            <person name="Fluegel L."/>
            <person name="Davis C.M."/>
            <person name="Simpson J.R."/>
            <person name="Lauterbach L."/>
            <person name="Steele A.D."/>
            <person name="Gui C."/>
            <person name="Meng S."/>
            <person name="Li G."/>
            <person name="Viehrig K."/>
            <person name="Ye F."/>
            <person name="Su P."/>
            <person name="Kiefer A.F."/>
            <person name="Nichols A."/>
            <person name="Cepeda A.J."/>
            <person name="Yan W."/>
            <person name="Fan B."/>
            <person name="Jiang Y."/>
            <person name="Adhikari A."/>
            <person name="Zheng C.-J."/>
            <person name="Schuster L."/>
            <person name="Cowan T.M."/>
            <person name="Smanski M.J."/>
            <person name="Chevrette M.G."/>
            <person name="De Carvalho L.P.S."/>
            <person name="Shen B."/>
        </authorList>
    </citation>
    <scope>NUCLEOTIDE SEQUENCE [LARGE SCALE GENOMIC DNA]</scope>
    <source>
        <strain evidence="2 3">NPDC049639</strain>
    </source>
</reference>
<proteinExistence type="predicted"/>
<evidence type="ECO:0000313" key="2">
    <source>
        <dbReference type="EMBL" id="MFI7586450.1"/>
    </source>
</evidence>
<dbReference type="Proteomes" id="UP001612915">
    <property type="component" value="Unassembled WGS sequence"/>
</dbReference>
<dbReference type="EMBL" id="JBITLV010000001">
    <property type="protein sequence ID" value="MFI7586450.1"/>
    <property type="molecule type" value="Genomic_DNA"/>
</dbReference>
<keyword evidence="1" id="KW-0472">Membrane</keyword>
<sequence>MSLPPLGPPGRPEPHWQAFEGGLGRQVRVNWRRHVQEPSPEALLALQERSDRLRLQDVQRVDPRFEKDRRYVLGVLQILLGVMLFGQRIALPLGGSPIALSLIATFVAIGFLALRRGVVTNRARTELYLAALIVMVVATWTTNLAGNYISLTSISLLLILYLPFVVCVAPQFRVNFVPLCRTYVRFMIGFSILGGLQMVAQLLLGWKYEDYLADVVGLDFLQANFNTENQISYTNHTVKANAFFFLEPSFLCQFCALGILIALIIKAPAWQPMVLGLGMASTLSGTGILLLVFGATLIMLRIPNRIRPGVLLAGGLCLVIIFLTPAAGILLDRRDETSQAGSSGSLRFVQPYTEVLKGMQEDPNYYLNGAGAGAADRLLVSDRFGGEAVVYTIAPKVLFEYGLIALVAFMSFLFVAVLRGPPVPVLAGAILFMINFLSGSLLAPHTVLIAWILTSIWGAPVTFGLTDSLAARRRATSREAREQQLVRS</sequence>
<keyword evidence="1" id="KW-0812">Transmembrane</keyword>
<evidence type="ECO:0000313" key="3">
    <source>
        <dbReference type="Proteomes" id="UP001612915"/>
    </source>
</evidence>
<name>A0ABW8AJ95_9ACTN</name>
<comment type="caution">
    <text evidence="2">The sequence shown here is derived from an EMBL/GenBank/DDBJ whole genome shotgun (WGS) entry which is preliminary data.</text>
</comment>
<feature type="transmembrane region" description="Helical" evidence="1">
    <location>
        <begin position="310"/>
        <end position="331"/>
    </location>
</feature>
<feature type="transmembrane region" description="Helical" evidence="1">
    <location>
        <begin position="148"/>
        <end position="170"/>
    </location>
</feature>
<protein>
    <recommendedName>
        <fullName evidence="4">O-antigen ligase like membrane protein</fullName>
    </recommendedName>
</protein>
<feature type="transmembrane region" description="Helical" evidence="1">
    <location>
        <begin position="96"/>
        <end position="114"/>
    </location>
</feature>
<keyword evidence="1" id="KW-1133">Transmembrane helix</keyword>
<feature type="transmembrane region" description="Helical" evidence="1">
    <location>
        <begin position="398"/>
        <end position="418"/>
    </location>
</feature>
<feature type="transmembrane region" description="Helical" evidence="1">
    <location>
        <begin position="126"/>
        <end position="142"/>
    </location>
</feature>
<gene>
    <name evidence="2" type="ORF">ACIB24_05190</name>
</gene>
<feature type="transmembrane region" description="Helical" evidence="1">
    <location>
        <begin position="273"/>
        <end position="298"/>
    </location>
</feature>
<feature type="transmembrane region" description="Helical" evidence="1">
    <location>
        <begin position="449"/>
        <end position="471"/>
    </location>
</feature>
<evidence type="ECO:0000256" key="1">
    <source>
        <dbReference type="SAM" id="Phobius"/>
    </source>
</evidence>
<accession>A0ABW8AJ95</accession>
<evidence type="ECO:0008006" key="4">
    <source>
        <dbReference type="Google" id="ProtNLM"/>
    </source>
</evidence>
<keyword evidence="3" id="KW-1185">Reference proteome</keyword>